<protein>
    <submittedName>
        <fullName evidence="2">Uncharacterized protein</fullName>
    </submittedName>
</protein>
<evidence type="ECO:0000313" key="2">
    <source>
        <dbReference type="EMBL" id="QKQ24257.1"/>
    </source>
</evidence>
<feature type="transmembrane region" description="Helical" evidence="1">
    <location>
        <begin position="45"/>
        <end position="66"/>
    </location>
</feature>
<evidence type="ECO:0000256" key="1">
    <source>
        <dbReference type="SAM" id="Phobius"/>
    </source>
</evidence>
<keyword evidence="1" id="KW-0812">Transmembrane</keyword>
<dbReference type="EMBL" id="CP054490">
    <property type="protein sequence ID" value="QKQ24257.1"/>
    <property type="molecule type" value="Genomic_DNA"/>
</dbReference>
<keyword evidence="3" id="KW-1185">Reference proteome</keyword>
<organism evidence="2 3">
    <name type="scientific">Candidatus Ruthia endofausta</name>
    <dbReference type="NCBI Taxonomy" id="2738852"/>
    <lineage>
        <taxon>Bacteria</taxon>
        <taxon>Pseudomonadati</taxon>
        <taxon>Pseudomonadota</taxon>
        <taxon>Gammaproteobacteria</taxon>
        <taxon>Candidatus Pseudothioglobaceae</taxon>
        <taxon>Candidatus Ruthturnera</taxon>
    </lineage>
</organism>
<keyword evidence="1" id="KW-1133">Transmembrane helix</keyword>
<dbReference type="AlphaFoldDB" id="A0A6N0HPN4"/>
<evidence type="ECO:0000313" key="3">
    <source>
        <dbReference type="Proteomes" id="UP000509429"/>
    </source>
</evidence>
<name>A0A6N0HPN4_9GAMM</name>
<dbReference type="Proteomes" id="UP000509429">
    <property type="component" value="Chromosome"/>
</dbReference>
<accession>A0A6N0HPN4</accession>
<gene>
    <name evidence="2" type="ORF">HUE58_03735</name>
</gene>
<feature type="transmembrane region" description="Helical" evidence="1">
    <location>
        <begin position="12"/>
        <end position="39"/>
    </location>
</feature>
<keyword evidence="1" id="KW-0472">Membrane</keyword>
<reference evidence="2 3" key="1">
    <citation type="submission" date="2020-05" db="EMBL/GenBank/DDBJ databases">
        <title>Horizontal transmission and recombination maintain forever young bacterial symbiont genomes.</title>
        <authorList>
            <person name="Russell S.L."/>
            <person name="Pepper-Tunick E."/>
            <person name="Svedberg J."/>
            <person name="Byrne A."/>
            <person name="Ruelas Castillo J."/>
            <person name="Vollmers C."/>
            <person name="Beinart R.A."/>
            <person name="Corbett-Detig R."/>
        </authorList>
    </citation>
    <scope>NUCLEOTIDE SEQUENCE [LARGE SCALE GENOMIC DNA]</scope>
    <source>
        <strain evidence="2">JDF_Ridge</strain>
    </source>
</reference>
<dbReference type="RefSeq" id="WP_174605695.1">
    <property type="nucleotide sequence ID" value="NZ_CP054490.1"/>
</dbReference>
<dbReference type="KEGG" id="reo:HUE58_03735"/>
<proteinExistence type="predicted"/>
<sequence length="79" mass="8388">MSSTVDNSDVRGNILMLSTLVVTLVLPLALIILSYIGIISGTAEYVSAFAVIASMIYIVGGTIWMFTQDSKDGEQLSDG</sequence>